<protein>
    <submittedName>
        <fullName evidence="1">Uncharacterized protein</fullName>
    </submittedName>
</protein>
<name>A0A2P2NGG9_RHIMU</name>
<dbReference type="AlphaFoldDB" id="A0A2P2NGG9"/>
<evidence type="ECO:0000313" key="1">
    <source>
        <dbReference type="EMBL" id="MBX41543.1"/>
    </source>
</evidence>
<proteinExistence type="predicted"/>
<reference evidence="1" key="1">
    <citation type="submission" date="2018-02" db="EMBL/GenBank/DDBJ databases">
        <title>Rhizophora mucronata_Transcriptome.</title>
        <authorList>
            <person name="Meera S.P."/>
            <person name="Sreeshan A."/>
            <person name="Augustine A."/>
        </authorList>
    </citation>
    <scope>NUCLEOTIDE SEQUENCE</scope>
    <source>
        <tissue evidence="1">Leaf</tissue>
    </source>
</reference>
<organism evidence="1">
    <name type="scientific">Rhizophora mucronata</name>
    <name type="common">Asiatic mangrove</name>
    <dbReference type="NCBI Taxonomy" id="61149"/>
    <lineage>
        <taxon>Eukaryota</taxon>
        <taxon>Viridiplantae</taxon>
        <taxon>Streptophyta</taxon>
        <taxon>Embryophyta</taxon>
        <taxon>Tracheophyta</taxon>
        <taxon>Spermatophyta</taxon>
        <taxon>Magnoliopsida</taxon>
        <taxon>eudicotyledons</taxon>
        <taxon>Gunneridae</taxon>
        <taxon>Pentapetalae</taxon>
        <taxon>rosids</taxon>
        <taxon>fabids</taxon>
        <taxon>Malpighiales</taxon>
        <taxon>Rhizophoraceae</taxon>
        <taxon>Rhizophora</taxon>
    </lineage>
</organism>
<accession>A0A2P2NGG9</accession>
<sequence>MLHYQEHAPQVPFSDKAQVPCGHNHELLILLSLHCNITYPFEAIDQTADFPTRGTHILSTCQSEKYPQSDSV</sequence>
<dbReference type="EMBL" id="GGEC01061059">
    <property type="protein sequence ID" value="MBX41543.1"/>
    <property type="molecule type" value="Transcribed_RNA"/>
</dbReference>